<feature type="transmembrane region" description="Helical" evidence="2">
    <location>
        <begin position="55"/>
        <end position="72"/>
    </location>
</feature>
<organism evidence="3">
    <name type="scientific">uncultured marine group II/III euryarchaeote SAT1000_32_C10</name>
    <dbReference type="NCBI Taxonomy" id="1456573"/>
    <lineage>
        <taxon>Archaea</taxon>
        <taxon>Methanobacteriati</taxon>
        <taxon>Methanobacteriota</taxon>
        <taxon>environmental samples</taxon>
    </lineage>
</organism>
<name>A0A075ICJ3_9EURY</name>
<feature type="transmembrane region" description="Helical" evidence="2">
    <location>
        <begin position="137"/>
        <end position="155"/>
    </location>
</feature>
<dbReference type="EMBL" id="KF901262">
    <property type="protein sequence ID" value="AIF24497.1"/>
    <property type="molecule type" value="Genomic_DNA"/>
</dbReference>
<feature type="coiled-coil region" evidence="1">
    <location>
        <begin position="518"/>
        <end position="552"/>
    </location>
</feature>
<evidence type="ECO:0000256" key="1">
    <source>
        <dbReference type="SAM" id="Coils"/>
    </source>
</evidence>
<proteinExistence type="predicted"/>
<keyword evidence="1" id="KW-0175">Coiled coil</keyword>
<accession>A0A075ICJ3</accession>
<keyword evidence="2" id="KW-1133">Transmembrane helix</keyword>
<dbReference type="AlphaFoldDB" id="A0A075ICJ3"/>
<keyword evidence="2" id="KW-0472">Membrane</keyword>
<evidence type="ECO:0000313" key="3">
    <source>
        <dbReference type="EMBL" id="AIF24497.1"/>
    </source>
</evidence>
<reference evidence="3" key="1">
    <citation type="journal article" date="2014" name="Genome Biol. Evol.">
        <title>Pangenome evidence for extensive interdomain horizontal transfer affecting lineage core and shell genes in uncultured planktonic thaumarchaeota and euryarchaeota.</title>
        <authorList>
            <person name="Deschamps P."/>
            <person name="Zivanovic Y."/>
            <person name="Moreira D."/>
            <person name="Rodriguez-Valera F."/>
            <person name="Lopez-Garcia P."/>
        </authorList>
    </citation>
    <scope>NUCLEOTIDE SEQUENCE</scope>
</reference>
<sequence>MAGSPHLGHRITEAVSATQVSAHLLTPNSGWEGMVLLPDYPEKTFLAHRLRVERLALLCTLVLIGGGAWWLAPAVTSGAEMFPKVGPVLVLFASALLLPDLIDYGPVERSRLGTAANIAWPSVLALAGIHYGQGDELIASLMLAAIAAFLWRYTSYLLGGSLRIRKWRGLTSIAGLAIAISILVSMSGDTVLWAVVITASLVTMVPDLRAKDDNHGARAEFASRLEQVETRILSLRERGAGLEQSASLLKTAREEGYKDPSRGMGLITQAEIEMERTQAVAVDLDAIRSDALKAVKRAEEVTLDALGPRKAFEAGDREAKLGSPREAELLYRRAKEKAALIEEHWQRAADAIAESVAAIGDHTGHQADAVRDILRAAEEALQAEEPKEALHIASSIPEHLESLGSSGEAAAKSLSDAEHAVTAAEDDIQIVTKARLEQARKAIDSGDFALAKGLADSVLRDVRETSDAMQEVQRALRQSKQITAGFPSGTAAEEWEVRLKQVDASAEAGEWTSAAEELRSLAADLQALQVQMSEAEELLAFVEQEWMSLRRRLDSSSIGPADQTRMETEGAVKSAREALKEGEMSTCLSALGRADALIENLRRRV</sequence>
<protein>
    <submittedName>
        <fullName evidence="3">Uncharacterized protein</fullName>
    </submittedName>
</protein>
<feature type="transmembrane region" description="Helical" evidence="2">
    <location>
        <begin position="167"/>
        <end position="184"/>
    </location>
</feature>
<evidence type="ECO:0000256" key="2">
    <source>
        <dbReference type="SAM" id="Phobius"/>
    </source>
</evidence>
<keyword evidence="2" id="KW-0812">Transmembrane</keyword>